<proteinExistence type="predicted"/>
<dbReference type="RefSeq" id="WP_007504425.1">
    <property type="nucleotide sequence ID" value="NZ_AFCE01000129.1"/>
</dbReference>
<reference evidence="5" key="3">
    <citation type="submission" date="2021-08" db="EMBL/GenBank/DDBJ databases">
        <authorList>
            <person name="de Jong S."/>
            <person name="van den Broek M."/>
            <person name="Merkel A."/>
            <person name="de la Torre Cortes P."/>
            <person name="Kalamorz F."/>
            <person name="Cook G."/>
            <person name="van Loosdrecht M."/>
            <person name="McMillan D."/>
        </authorList>
    </citation>
    <scope>NUCLEOTIDE SEQUENCE</scope>
    <source>
        <strain evidence="5">TA2.A1</strain>
    </source>
</reference>
<gene>
    <name evidence="4" type="ORF">CathTA2_1469</name>
    <name evidence="5" type="ORF">HUR95_16125</name>
</gene>
<dbReference type="InterPro" id="IPR038109">
    <property type="entry name" value="DNA_bind_recomb_sf"/>
</dbReference>
<evidence type="ECO:0000313" key="4">
    <source>
        <dbReference type="EMBL" id="EGL83026.1"/>
    </source>
</evidence>
<dbReference type="Gene3D" id="3.90.1750.20">
    <property type="entry name" value="Putative Large Serine Recombinase, Chain B, Domain 2"/>
    <property type="match status" value="1"/>
</dbReference>
<evidence type="ECO:0000313" key="5">
    <source>
        <dbReference type="EMBL" id="QZT33726.1"/>
    </source>
</evidence>
<dbReference type="Gene3D" id="3.40.50.1390">
    <property type="entry name" value="Resolvase, N-terminal catalytic domain"/>
    <property type="match status" value="1"/>
</dbReference>
<dbReference type="GO" id="GO:0000150">
    <property type="term" value="F:DNA strand exchange activity"/>
    <property type="evidence" value="ECO:0007669"/>
    <property type="project" value="InterPro"/>
</dbReference>
<evidence type="ECO:0000256" key="1">
    <source>
        <dbReference type="SAM" id="Coils"/>
    </source>
</evidence>
<dbReference type="GO" id="GO:0003677">
    <property type="term" value="F:DNA binding"/>
    <property type="evidence" value="ECO:0007669"/>
    <property type="project" value="InterPro"/>
</dbReference>
<dbReference type="PANTHER" id="PTHR30461">
    <property type="entry name" value="DNA-INVERTASE FROM LAMBDOID PROPHAGE"/>
    <property type="match status" value="1"/>
</dbReference>
<dbReference type="PROSITE" id="PS51737">
    <property type="entry name" value="RECOMBINASE_DNA_BIND"/>
    <property type="match status" value="1"/>
</dbReference>
<keyword evidence="7" id="KW-1185">Reference proteome</keyword>
<feature type="domain" description="Recombinase" evidence="3">
    <location>
        <begin position="160"/>
        <end position="266"/>
    </location>
</feature>
<dbReference type="EMBL" id="CP082237">
    <property type="protein sequence ID" value="QZT33726.1"/>
    <property type="molecule type" value="Genomic_DNA"/>
</dbReference>
<feature type="coiled-coil region" evidence="1">
    <location>
        <begin position="358"/>
        <end position="428"/>
    </location>
</feature>
<dbReference type="KEGG" id="cthu:HUR95_16125"/>
<evidence type="ECO:0000259" key="2">
    <source>
        <dbReference type="PROSITE" id="PS51736"/>
    </source>
</evidence>
<dbReference type="Proteomes" id="UP000825179">
    <property type="component" value="Chromosome"/>
</dbReference>
<dbReference type="AlphaFoldDB" id="F5L6L9"/>
<dbReference type="Pfam" id="PF07508">
    <property type="entry name" value="Recombinase"/>
    <property type="match status" value="1"/>
</dbReference>
<dbReference type="SMART" id="SM00857">
    <property type="entry name" value="Resolvase"/>
    <property type="match status" value="1"/>
</dbReference>
<accession>F5L6L9</accession>
<reference evidence="4 6" key="1">
    <citation type="journal article" date="2011" name="J. Bacteriol.">
        <title>Draft genome sequence of the thermoalkaliphilic Caldalkalibacillus thermarum strain TA2.A1.</title>
        <authorList>
            <person name="Kalamorz F."/>
            <person name="Keis S."/>
            <person name="McMillan D.G."/>
            <person name="Olsson K."/>
            <person name="Stanton J.A."/>
            <person name="Stockwell P."/>
            <person name="Black M.A."/>
            <person name="Klingeman D.M."/>
            <person name="Land M.L."/>
            <person name="Han C.S."/>
            <person name="Martin S.L."/>
            <person name="Becher S.A."/>
            <person name="Peddie C.J."/>
            <person name="Morgan H.W."/>
            <person name="Matthies D."/>
            <person name="Preiss L."/>
            <person name="Meier T."/>
            <person name="Brown S.D."/>
            <person name="Cook G.M."/>
        </authorList>
    </citation>
    <scope>NUCLEOTIDE SEQUENCE [LARGE SCALE GENOMIC DNA]</scope>
    <source>
        <strain evidence="4 6">TA2.A1</strain>
    </source>
</reference>
<dbReference type="Pfam" id="PF13408">
    <property type="entry name" value="Zn_ribbon_recom"/>
    <property type="match status" value="1"/>
</dbReference>
<dbReference type="SUPFAM" id="SSF53041">
    <property type="entry name" value="Resolvase-like"/>
    <property type="match status" value="1"/>
</dbReference>
<sequence length="494" mass="57972">MYAVGYVRQSKERKDRESISPETQIEKIKQFAKLQETKVVKIFRDIDISGFRVHYSKRTGLMDMLEYIKANNIKKVYVYNLARLSRRIKDFLEITNELEKYGCSVVSATEMIDMSTPQGRLFRNIMLSFNEYYSDSLSATIHDNHMKNVELKKWNGGHAPFGFSWNKADQKFEKNKDYETLLLIREKAVNMWGVKKISNHLNRRNILSPNGGKWTSQAVKYILLNPFYRGYLQYDGKLYESPLAPKVFSPEDWEKIQENLNRYVNLGPRGKATPHLLTGLLVCGACNSRMEIRYNGSNRVRRYICSNRQNGFVDKCSSSLLDADGIEQAVIKHIKSLTITRYIDQIIEEAQKISRPKANDLKSEIRHLERELEKVIQGQKELYEETFIRKNVTKERFYEMNRIFEEERQRLEEEIKELYKQMNAVDITYIFDYKEELENFSTVFDALSKEEQRTAIHSLVDKIVVHDECATIHLPVGKTKIKSTSNKRGTLYFM</sequence>
<protein>
    <submittedName>
        <fullName evidence="5">Recombinase family protein</fullName>
    </submittedName>
    <submittedName>
        <fullName evidence="4">Resolvase domain containing protein</fullName>
    </submittedName>
</protein>
<dbReference type="PROSITE" id="PS51736">
    <property type="entry name" value="RECOMBINASES_3"/>
    <property type="match status" value="1"/>
</dbReference>
<reference evidence="5 7" key="2">
    <citation type="journal article" date="2020" name="Extremophiles">
        <title>Genomic analysis of Caldalkalibacillus thermarum TA2.A1 reveals aerobic alkaliphilic metabolism and evolutionary hallmarks linking alkaliphilic bacteria and plant life.</title>
        <authorList>
            <person name="de Jong S.I."/>
            <person name="van den Broek M.A."/>
            <person name="Merkel A.Y."/>
            <person name="de la Torre Cortes P."/>
            <person name="Kalamorz F."/>
            <person name="Cook G.M."/>
            <person name="van Loosdrecht M.C.M."/>
            <person name="McMillan D.G.G."/>
        </authorList>
    </citation>
    <scope>NUCLEOTIDE SEQUENCE [LARGE SCALE GENOMIC DNA]</scope>
    <source>
        <strain evidence="5 7">TA2.A1</strain>
    </source>
</reference>
<dbReference type="InterPro" id="IPR025827">
    <property type="entry name" value="Zn_ribbon_recom_dom"/>
</dbReference>
<organism evidence="4 6">
    <name type="scientific">Caldalkalibacillus thermarum (strain TA2.A1)</name>
    <dbReference type="NCBI Taxonomy" id="986075"/>
    <lineage>
        <taxon>Bacteria</taxon>
        <taxon>Bacillati</taxon>
        <taxon>Bacillota</taxon>
        <taxon>Bacilli</taxon>
        <taxon>Bacillales</taxon>
        <taxon>Bacillaceae</taxon>
        <taxon>Caldalkalibacillus</taxon>
    </lineage>
</organism>
<dbReference type="InterPro" id="IPR036162">
    <property type="entry name" value="Resolvase-like_N_sf"/>
</dbReference>
<evidence type="ECO:0000313" key="7">
    <source>
        <dbReference type="Proteomes" id="UP000825179"/>
    </source>
</evidence>
<dbReference type="Proteomes" id="UP000010716">
    <property type="component" value="Unassembled WGS sequence"/>
</dbReference>
<dbReference type="InterPro" id="IPR050639">
    <property type="entry name" value="SSR_resolvase"/>
</dbReference>
<name>F5L6L9_CALTT</name>
<dbReference type="InterPro" id="IPR011109">
    <property type="entry name" value="DNA_bind_recombinase_dom"/>
</dbReference>
<dbReference type="eggNOG" id="COG1961">
    <property type="taxonomic scope" value="Bacteria"/>
</dbReference>
<dbReference type="EMBL" id="AFCE01000129">
    <property type="protein sequence ID" value="EGL83026.1"/>
    <property type="molecule type" value="Genomic_DNA"/>
</dbReference>
<dbReference type="PANTHER" id="PTHR30461:SF23">
    <property type="entry name" value="DNA RECOMBINASE-RELATED"/>
    <property type="match status" value="1"/>
</dbReference>
<keyword evidence="1" id="KW-0175">Coiled coil</keyword>
<dbReference type="OrthoDB" id="9811097at2"/>
<feature type="domain" description="Resolvase/invertase-type recombinase catalytic" evidence="2">
    <location>
        <begin position="2"/>
        <end position="156"/>
    </location>
</feature>
<evidence type="ECO:0000313" key="6">
    <source>
        <dbReference type="Proteomes" id="UP000010716"/>
    </source>
</evidence>
<dbReference type="CDD" id="cd00338">
    <property type="entry name" value="Ser_Recombinase"/>
    <property type="match status" value="1"/>
</dbReference>
<evidence type="ECO:0000259" key="3">
    <source>
        <dbReference type="PROSITE" id="PS51737"/>
    </source>
</evidence>
<dbReference type="Pfam" id="PF00239">
    <property type="entry name" value="Resolvase"/>
    <property type="match status" value="1"/>
</dbReference>
<dbReference type="InterPro" id="IPR006119">
    <property type="entry name" value="Resolv_N"/>
</dbReference>